<dbReference type="Proteomes" id="UP000002358">
    <property type="component" value="Unassembled WGS sequence"/>
</dbReference>
<keyword evidence="2" id="KW-1185">Reference proteome</keyword>
<dbReference type="RefSeq" id="XP_032458074.1">
    <property type="nucleotide sequence ID" value="XM_032602183.1"/>
</dbReference>
<protein>
    <recommendedName>
        <fullName evidence="3">Transposase domain-containing protein</fullName>
    </recommendedName>
</protein>
<dbReference type="OrthoDB" id="3263820at2759"/>
<dbReference type="InParanoid" id="A0A7M7R4I1"/>
<dbReference type="InterPro" id="IPR004242">
    <property type="entry name" value="Transposase_21"/>
</dbReference>
<dbReference type="KEGG" id="nvi:116417971"/>
<dbReference type="PANTHER" id="PTHR46579">
    <property type="entry name" value="F5/8 TYPE C DOMAIN-CONTAINING PROTEIN-RELATED"/>
    <property type="match status" value="1"/>
</dbReference>
<dbReference type="EnsemblMetazoa" id="XM_032602183">
    <property type="protein sequence ID" value="XP_032458074"/>
    <property type="gene ID" value="LOC116417971"/>
</dbReference>
<reference evidence="1" key="1">
    <citation type="submission" date="2021-01" db="UniProtKB">
        <authorList>
            <consortium name="EnsemblMetazoa"/>
        </authorList>
    </citation>
    <scope>IDENTIFICATION</scope>
</reference>
<dbReference type="PANTHER" id="PTHR46579:SF1">
    <property type="entry name" value="F5_8 TYPE C DOMAIN-CONTAINING PROTEIN"/>
    <property type="match status" value="1"/>
</dbReference>
<proteinExistence type="predicted"/>
<accession>A0A7M7R4I1</accession>
<dbReference type="AlphaFoldDB" id="A0A7M7R4I1"/>
<evidence type="ECO:0000313" key="1">
    <source>
        <dbReference type="EnsemblMetazoa" id="XP_032458074"/>
    </source>
</evidence>
<organism evidence="1 2">
    <name type="scientific">Nasonia vitripennis</name>
    <name type="common">Parasitic wasp</name>
    <dbReference type="NCBI Taxonomy" id="7425"/>
    <lineage>
        <taxon>Eukaryota</taxon>
        <taxon>Metazoa</taxon>
        <taxon>Ecdysozoa</taxon>
        <taxon>Arthropoda</taxon>
        <taxon>Hexapoda</taxon>
        <taxon>Insecta</taxon>
        <taxon>Pterygota</taxon>
        <taxon>Neoptera</taxon>
        <taxon>Endopterygota</taxon>
        <taxon>Hymenoptera</taxon>
        <taxon>Apocrita</taxon>
        <taxon>Proctotrupomorpha</taxon>
        <taxon>Chalcidoidea</taxon>
        <taxon>Pteromalidae</taxon>
        <taxon>Pteromalinae</taxon>
        <taxon>Nasonia</taxon>
    </lineage>
</organism>
<dbReference type="Pfam" id="PF02992">
    <property type="entry name" value="Transposase_21"/>
    <property type="match status" value="1"/>
</dbReference>
<dbReference type="GeneID" id="116417971"/>
<evidence type="ECO:0008006" key="3">
    <source>
        <dbReference type="Google" id="ProtNLM"/>
    </source>
</evidence>
<name>A0A7M7R4I1_NASVI</name>
<sequence length="761" mass="87390">MSNNVTKRRYKKFLQSGKFADVSQDTLRRAIIKKCRMGNIFLQKNTNDSTKAEDAGLNTKNSNCIVKCDEQEGESKCISFDNSYEAVDNTQDNSMDMVRCIHDESTQWEVRVDGDSSDTDNGECKADYSNKKLLKTSNFNDLLSNPKFLETITTSVDKSPGEIFLILLKLTLLHKLPLSCTSDLFRLVNCIFKESVLPETSYMLDKILNTKTNIEFFGICPNCEICVGKIETFKSSVECDICSFNIDLSKPSLENIFLIIDPSEDITNSINLHSRFYNYVVNERKYDGSIKDIYDGKLYREFVSNLQQNDRSSYITAILNTDGAPTFECSKYSIWPIYIQINEIPIAAILKSSIVCGMWFGKKKPPMNSFLQPLVNKLNELSINGIECNINNVPRHITLHVLIICVDSVARAPMQCHKQFNGKYGCSWCLHPGEWFEGSMRYPILVYYPKERRQEQTVRFMEIVTENEDVQDCYGVKGVSPLINLNSFDIVSSFVPDYMHCYLAGVGKQITECILQKLSIEVIVVDKILKSILVPQQLARFSRPLSDRNDWIAKEWENFILHYSIPLFKYLLEDEIVEYWTLLVDSLYILLKDCITMEELDNADRMLHEFNLKTEKLFTKKAMTFNVHQLLHISASVYNWGPLWSHSTFPFESANHHLLQTIHCANGVNLQIVRYLNYQKCLNILENRIYPHASPKVIQFCKDISQKRIHKSYKIQNVTYLGNTSSIWATMERQGRGLTDVTAPVAGASCLCKQTPCLYKQ</sequence>
<evidence type="ECO:0000313" key="2">
    <source>
        <dbReference type="Proteomes" id="UP000002358"/>
    </source>
</evidence>